<name>A0AAV5LNV9_9ROSI</name>
<protein>
    <submittedName>
        <fullName evidence="2">Uncharacterized protein</fullName>
    </submittedName>
</protein>
<evidence type="ECO:0000256" key="1">
    <source>
        <dbReference type="SAM" id="MobiDB-lite"/>
    </source>
</evidence>
<evidence type="ECO:0000313" key="3">
    <source>
        <dbReference type="Proteomes" id="UP001054252"/>
    </source>
</evidence>
<evidence type="ECO:0000313" key="2">
    <source>
        <dbReference type="EMBL" id="GKV38493.1"/>
    </source>
</evidence>
<keyword evidence="3" id="KW-1185">Reference proteome</keyword>
<organism evidence="2 3">
    <name type="scientific">Rubroshorea leprosula</name>
    <dbReference type="NCBI Taxonomy" id="152421"/>
    <lineage>
        <taxon>Eukaryota</taxon>
        <taxon>Viridiplantae</taxon>
        <taxon>Streptophyta</taxon>
        <taxon>Embryophyta</taxon>
        <taxon>Tracheophyta</taxon>
        <taxon>Spermatophyta</taxon>
        <taxon>Magnoliopsida</taxon>
        <taxon>eudicotyledons</taxon>
        <taxon>Gunneridae</taxon>
        <taxon>Pentapetalae</taxon>
        <taxon>rosids</taxon>
        <taxon>malvids</taxon>
        <taxon>Malvales</taxon>
        <taxon>Dipterocarpaceae</taxon>
        <taxon>Rubroshorea</taxon>
    </lineage>
</organism>
<reference evidence="2 3" key="1">
    <citation type="journal article" date="2021" name="Commun. Biol.">
        <title>The genome of Shorea leprosula (Dipterocarpaceae) highlights the ecological relevance of drought in aseasonal tropical rainforests.</title>
        <authorList>
            <person name="Ng K.K.S."/>
            <person name="Kobayashi M.J."/>
            <person name="Fawcett J.A."/>
            <person name="Hatakeyama M."/>
            <person name="Paape T."/>
            <person name="Ng C.H."/>
            <person name="Ang C.C."/>
            <person name="Tnah L.H."/>
            <person name="Lee C.T."/>
            <person name="Nishiyama T."/>
            <person name="Sese J."/>
            <person name="O'Brien M.J."/>
            <person name="Copetti D."/>
            <person name="Mohd Noor M.I."/>
            <person name="Ong R.C."/>
            <person name="Putra M."/>
            <person name="Sireger I.Z."/>
            <person name="Indrioko S."/>
            <person name="Kosugi Y."/>
            <person name="Izuno A."/>
            <person name="Isagi Y."/>
            <person name="Lee S.L."/>
            <person name="Shimizu K.K."/>
        </authorList>
    </citation>
    <scope>NUCLEOTIDE SEQUENCE [LARGE SCALE GENOMIC DNA]</scope>
    <source>
        <strain evidence="2">214</strain>
    </source>
</reference>
<feature type="region of interest" description="Disordered" evidence="1">
    <location>
        <begin position="1"/>
        <end position="21"/>
    </location>
</feature>
<proteinExistence type="predicted"/>
<gene>
    <name evidence="2" type="ORF">SLEP1_g46403</name>
</gene>
<dbReference type="AlphaFoldDB" id="A0AAV5LNV9"/>
<sequence length="41" mass="4732">MERGLRAVGRHQRHQLLQGGTGSNLKEVHFILKHKTSRLNK</sequence>
<dbReference type="EMBL" id="BPVZ01000129">
    <property type="protein sequence ID" value="GKV38493.1"/>
    <property type="molecule type" value="Genomic_DNA"/>
</dbReference>
<accession>A0AAV5LNV9</accession>
<comment type="caution">
    <text evidence="2">The sequence shown here is derived from an EMBL/GenBank/DDBJ whole genome shotgun (WGS) entry which is preliminary data.</text>
</comment>
<dbReference type="Proteomes" id="UP001054252">
    <property type="component" value="Unassembled WGS sequence"/>
</dbReference>